<dbReference type="PANTHER" id="PTHR11895:SF73">
    <property type="entry name" value="AMIDASE FAMILY PROTEIN"/>
    <property type="match status" value="1"/>
</dbReference>
<organism evidence="3 4">
    <name type="scientific">Coccomyxa viridis</name>
    <dbReference type="NCBI Taxonomy" id="1274662"/>
    <lineage>
        <taxon>Eukaryota</taxon>
        <taxon>Viridiplantae</taxon>
        <taxon>Chlorophyta</taxon>
        <taxon>core chlorophytes</taxon>
        <taxon>Trebouxiophyceae</taxon>
        <taxon>Trebouxiophyceae incertae sedis</taxon>
        <taxon>Coccomyxaceae</taxon>
        <taxon>Coccomyxa</taxon>
    </lineage>
</organism>
<feature type="domain" description="FAS1" evidence="2">
    <location>
        <begin position="439"/>
        <end position="586"/>
    </location>
</feature>
<dbReference type="Gene3D" id="2.30.180.10">
    <property type="entry name" value="FAS1 domain"/>
    <property type="match status" value="1"/>
</dbReference>
<sequence>MAYIERLTLLTSTKTLRREDYLNLVSIVRAHGLHESPRVSLAALSLLDHMSKVEQPVKMAQGTDGPTLHIDLSCWLPLSWEKKEHRGEKQRESQIWSEAQEYNVERKGPALPSGDILRCLVTALHAVNARPAESNGAHGDVLLLRHVVRLLALDLRLRIRVFHLRGPDCKARVKLLYSSILWSLYAEAPADTRKGIIKILAEIIGHVTESCEVGGNTASIPTVAYACGPAECAGLAQQLLTLILELLGSSEEAQLFNTQYVSRAMGNLRAEVDDLLYRLLTGHLKDEPGHESKLRSLDQKAALLSALQPADRLRTLGMVVAKKRVNTRTWECCKRMNEVLQQLEHEARKVQGFLCFSTLDVLDYLHREAAQPNDHDQRIFVGNTGLSSADGLALLLCLITGAEMEGEGALAGGAHDGQAAALKSTASAVMEALICGHNTTQKGRSTLLQGSVTFFDALLESTGLKDTLRNGDGNYTILAPHNGAWSQALIQNTLDCTTDFYITSECNDIQNLLTATNLKDILLSHIVRGRLDTTALASFARLQLMNGAVQPVMATPDGTLIVGPARVAVPNLPATNGVVHIIGSVLSPDASTNSSGVAIAERMGDFGPFNRTKREQMFTYEITFLPTSLPSLPSSYRRVRMVVGYPDGGVNNPMALSFVPRAGLEAGKVTSKLPISATSQGSWLQQPQQPPASRPTSDVDLCFMTIADLGHLLRIKLITSVELTRIFLTRLKKLDQYLEYVVTYTDDTAYIQAARADHLFSEGVDLGPLQGIPYGLKDLISVKGYRTTWGAPAYTEQMLDTDAYVYKRLQKAGAVLIAKLATGEMAFDDVWWGGKVKNPWNVNEGSSGSSAGPAAAVVAGAVAFALGTETEGSLMAPAERVGATGMRPSFGVIGRSGVMTLVDTLDKVGPFCRAASDCALILDAIRGRDTDDIASLDVALDNPFTVNISNLTLGVLSSVQDRASEFTAIMASRGVKVVPFELNYTTPANDIILAVMASEAAANFDYWQRSHRDDTNRRQDFWPPLLRLARMIPAVEYIQAQRARTALLQEVVGLMAEAGIDAFIGNTSEELAMANLASLPTIAVPLGTQPLKDAPDSPRKRPISLGIFGSPQTDTNVLALAMAFQNSTRHHLQQPPVNNVEPSILAKCMPQSRCTLPQSVLAKLPLQGNASSPSPSPSAPSVKAASSG</sequence>
<dbReference type="InterPro" id="IPR036378">
    <property type="entry name" value="FAS1_dom_sf"/>
</dbReference>
<evidence type="ECO:0000313" key="3">
    <source>
        <dbReference type="EMBL" id="CAL5229954.1"/>
    </source>
</evidence>
<keyword evidence="4" id="KW-1185">Reference proteome</keyword>
<dbReference type="PANTHER" id="PTHR11895">
    <property type="entry name" value="TRANSAMIDASE"/>
    <property type="match status" value="1"/>
</dbReference>
<dbReference type="Pfam" id="PF02469">
    <property type="entry name" value="Fasciclin"/>
    <property type="match status" value="1"/>
</dbReference>
<name>A0ABP1GCM2_9CHLO</name>
<dbReference type="EMBL" id="CAXHTA020000021">
    <property type="protein sequence ID" value="CAL5229954.1"/>
    <property type="molecule type" value="Genomic_DNA"/>
</dbReference>
<dbReference type="SUPFAM" id="SSF82153">
    <property type="entry name" value="FAS1 domain"/>
    <property type="match status" value="1"/>
</dbReference>
<dbReference type="InterPro" id="IPR036928">
    <property type="entry name" value="AS_sf"/>
</dbReference>
<dbReference type="Pfam" id="PF01425">
    <property type="entry name" value="Amidase"/>
    <property type="match status" value="1"/>
</dbReference>
<protein>
    <submittedName>
        <fullName evidence="3">G13383 protein</fullName>
    </submittedName>
</protein>
<dbReference type="PROSITE" id="PS50213">
    <property type="entry name" value="FAS1"/>
    <property type="match status" value="1"/>
</dbReference>
<dbReference type="InterPro" id="IPR000120">
    <property type="entry name" value="Amidase"/>
</dbReference>
<evidence type="ECO:0000313" key="4">
    <source>
        <dbReference type="Proteomes" id="UP001497392"/>
    </source>
</evidence>
<proteinExistence type="predicted"/>
<dbReference type="SMART" id="SM00554">
    <property type="entry name" value="FAS1"/>
    <property type="match status" value="1"/>
</dbReference>
<feature type="compositionally biased region" description="Low complexity" evidence="1">
    <location>
        <begin position="1179"/>
        <end position="1188"/>
    </location>
</feature>
<dbReference type="InterPro" id="IPR023631">
    <property type="entry name" value="Amidase_dom"/>
</dbReference>
<dbReference type="Gene3D" id="3.90.1300.10">
    <property type="entry name" value="Amidase signature (AS) domain"/>
    <property type="match status" value="1"/>
</dbReference>
<feature type="region of interest" description="Disordered" evidence="1">
    <location>
        <begin position="1166"/>
        <end position="1188"/>
    </location>
</feature>
<accession>A0ABP1GCM2</accession>
<dbReference type="SUPFAM" id="SSF75304">
    <property type="entry name" value="Amidase signature (AS) enzymes"/>
    <property type="match status" value="1"/>
</dbReference>
<evidence type="ECO:0000256" key="1">
    <source>
        <dbReference type="SAM" id="MobiDB-lite"/>
    </source>
</evidence>
<evidence type="ECO:0000259" key="2">
    <source>
        <dbReference type="PROSITE" id="PS50213"/>
    </source>
</evidence>
<gene>
    <name evidence="3" type="primary">g13383</name>
    <name evidence="3" type="ORF">VP750_LOCUS11860</name>
</gene>
<dbReference type="Proteomes" id="UP001497392">
    <property type="component" value="Unassembled WGS sequence"/>
</dbReference>
<comment type="caution">
    <text evidence="3">The sequence shown here is derived from an EMBL/GenBank/DDBJ whole genome shotgun (WGS) entry which is preliminary data.</text>
</comment>
<dbReference type="InterPro" id="IPR000782">
    <property type="entry name" value="FAS1_domain"/>
</dbReference>
<reference evidence="3 4" key="1">
    <citation type="submission" date="2024-06" db="EMBL/GenBank/DDBJ databases">
        <authorList>
            <person name="Kraege A."/>
            <person name="Thomma B."/>
        </authorList>
    </citation>
    <scope>NUCLEOTIDE SEQUENCE [LARGE SCALE GENOMIC DNA]</scope>
</reference>